<dbReference type="InterPro" id="IPR029060">
    <property type="entry name" value="PIN-like_dom_sf"/>
</dbReference>
<dbReference type="GO" id="GO:0017108">
    <property type="term" value="F:5'-flap endonuclease activity"/>
    <property type="evidence" value="ECO:0007669"/>
    <property type="project" value="TreeGrafter"/>
</dbReference>
<dbReference type="Pfam" id="PF00752">
    <property type="entry name" value="XPG_N"/>
    <property type="match status" value="1"/>
</dbReference>
<feature type="compositionally biased region" description="Low complexity" evidence="3">
    <location>
        <begin position="630"/>
        <end position="642"/>
    </location>
</feature>
<keyword evidence="2" id="KW-0378">Hydrolase</keyword>
<gene>
    <name evidence="6" type="ORF">A4X03_0g1652</name>
    <name evidence="5" type="ORF">JKIAZH3_G1560</name>
</gene>
<feature type="compositionally biased region" description="Basic and acidic residues" evidence="3">
    <location>
        <begin position="696"/>
        <end position="707"/>
    </location>
</feature>
<feature type="compositionally biased region" description="Polar residues" evidence="3">
    <location>
        <begin position="49"/>
        <end position="58"/>
    </location>
</feature>
<dbReference type="PANTHER" id="PTHR11081">
    <property type="entry name" value="FLAP ENDONUCLEASE FAMILY MEMBER"/>
    <property type="match status" value="1"/>
</dbReference>
<feature type="domain" description="XPG-I" evidence="4">
    <location>
        <begin position="159"/>
        <end position="229"/>
    </location>
</feature>
<dbReference type="GO" id="GO:0006281">
    <property type="term" value="P:DNA repair"/>
    <property type="evidence" value="ECO:0007669"/>
    <property type="project" value="UniProtKB-ARBA"/>
</dbReference>
<feature type="compositionally biased region" description="Acidic residues" evidence="3">
    <location>
        <begin position="227"/>
        <end position="236"/>
    </location>
</feature>
<feature type="region of interest" description="Disordered" evidence="3">
    <location>
        <begin position="38"/>
        <end position="64"/>
    </location>
</feature>
<evidence type="ECO:0000256" key="3">
    <source>
        <dbReference type="SAM" id="MobiDB-lite"/>
    </source>
</evidence>
<feature type="compositionally biased region" description="Basic and acidic residues" evidence="3">
    <location>
        <begin position="867"/>
        <end position="878"/>
    </location>
</feature>
<dbReference type="EMBL" id="LWDD02000138">
    <property type="protein sequence ID" value="KAE8263480.1"/>
    <property type="molecule type" value="Genomic_DNA"/>
</dbReference>
<reference evidence="6" key="2">
    <citation type="journal article" date="2019" name="IMA Fungus">
        <title>Genome sequencing and comparison of five Tilletia species to identify candidate genes for the detection of regulated species infecting wheat.</title>
        <authorList>
            <person name="Nguyen H.D.T."/>
            <person name="Sultana T."/>
            <person name="Kesanakurti P."/>
            <person name="Hambleton S."/>
        </authorList>
    </citation>
    <scope>NUCLEOTIDE SEQUENCE</scope>
    <source>
        <strain evidence="6">DAOMC 238032</strain>
    </source>
</reference>
<feature type="region of interest" description="Disordered" evidence="3">
    <location>
        <begin position="761"/>
        <end position="799"/>
    </location>
</feature>
<evidence type="ECO:0000313" key="6">
    <source>
        <dbReference type="EMBL" id="KAE8263480.1"/>
    </source>
</evidence>
<dbReference type="SUPFAM" id="SSF47807">
    <property type="entry name" value="5' to 3' exonuclease, C-terminal subdomain"/>
    <property type="match status" value="1"/>
</dbReference>
<reference evidence="6" key="1">
    <citation type="submission" date="2016-04" db="EMBL/GenBank/DDBJ databases">
        <authorList>
            <person name="Nguyen H.D."/>
            <person name="Kesanakurti P."/>
            <person name="Cullis J."/>
            <person name="Levesque C.A."/>
            <person name="Hambleton S."/>
        </authorList>
    </citation>
    <scope>NUCLEOTIDE SEQUENCE</scope>
    <source>
        <strain evidence="6">DAOMC 238032</strain>
    </source>
</reference>
<evidence type="ECO:0000313" key="8">
    <source>
        <dbReference type="Proteomes" id="UP000836402"/>
    </source>
</evidence>
<feature type="region of interest" description="Disordered" evidence="3">
    <location>
        <begin position="676"/>
        <end position="707"/>
    </location>
</feature>
<feature type="region of interest" description="Disordered" evidence="3">
    <location>
        <begin position="867"/>
        <end position="1030"/>
    </location>
</feature>
<dbReference type="InterPro" id="IPR036279">
    <property type="entry name" value="5-3_exonuclease_C_sf"/>
</dbReference>
<dbReference type="Proteomes" id="UP000077671">
    <property type="component" value="Unassembled WGS sequence"/>
</dbReference>
<proteinExistence type="predicted"/>
<evidence type="ECO:0000313" key="5">
    <source>
        <dbReference type="EMBL" id="CAD6925119.1"/>
    </source>
</evidence>
<evidence type="ECO:0000259" key="4">
    <source>
        <dbReference type="SMART" id="SM00484"/>
    </source>
</evidence>
<feature type="compositionally biased region" description="Acidic residues" evidence="3">
    <location>
        <begin position="1072"/>
        <end position="1087"/>
    </location>
</feature>
<comment type="caution">
    <text evidence="6">The sequence shown here is derived from an EMBL/GenBank/DDBJ whole genome shotgun (WGS) entry which is preliminary data.</text>
</comment>
<sequence>MGVKLLWPELDAAAQETTLEILALSAFLHDGEVAAGTATDAADGAPQTRPGQPSSSRTAEAETVPAKRCGPVRRHLVLGVDASIWLYHAMTMKHTGGHKAEVRMLFFRLAKLHALPIIPIFVFDGPGRPVWKRNKQRPGAYTNAQYSFPHQSDFEKLIRLFGFAVYHAPAEAEAQLASMNADGVVDAVLTDDGDAFLFGAQIVLRNSSKTLSGSQARANRLQRGGGEDDLDSDSGDPDSLSQSSASSSRSRQPDSRRTGTRKGKRSAHGNGDREDASDAGSDSRYTPSAESEGSEHAESSPPVKSKATDAPKKTEGLQGKVEDSYTAYRSFLVFDGPRSQADERLFPSRKVRTASMLDMLKSEATPNKILDRDGLILSALLSGGDYDVQGLARCGMKTAIALARCGYGKRLINAFKKHFDSPAYIPAVDRPTRPGGPSSRQAWDHELSVWVRDVQQELRSNSQGFMERKASKLASAESWNQFLRTDQALDVVRSYIWPKVTRVSIHDAFNQVPPQKRPFRRRQDPPAASAGHSNGVNLSTFASSSTTSHHGAQLPFADLGSPVGPLEAKCDLSKLCNFAQILFNWDAPYALKRFSSLLWDGCVLRRAISMILYLDQEREAGRAHYRPIVSPKKASTSSPTKSKLTRRASDKSLGDITITPQARRFADFFEKSVQLKTPQRSNSAGGSLTSAAPDHQNSEAKSDSSDLRQGDIHILAVHSSRQHALYGGMASEIRISYATDGLRKAVQSGLVSEWARGSDGLFEPATNVTSDRRQNSDSNDVDSESDADGVAGSNVDDEERDELITLSQVARKKKAKNKVNDRRMWIPKVIIADLPSFCEPPKSGIELPRHPAGQHSPMELVQQFEDAQREKAETERMQAQRRASKTRAKQGKLAKPEVGQRSISDFFSVASKGKGKAREVPLAKLPTSHRQRPKSSDDGFGSSMSEDEDDGIRAVQKPSYTVDASSRPTTSKIHIPSRFKSLLAPASESDNSVIALSSPPRKTHVDRREIGADSAVQLNPRSTLLSQTTSLHSASDVDELIDEMPSQSSVAAPPKAALSDFLGGLVKKSAAEDDASEEEVEEEDDSLPDIFSQAYSQSRLQQRKNQNQVKAASQNGATAGPSSRSSTIPATRQASKSPDGSEDNMFDKTKLQRSPKKSPRKATTQLHAWSSGIPTSSSPLHGQSSTAKGKSQMLLSDDSEQDEDDDSLPNSMGARPASPSPLPKRLLSSVRNDAGTQDTSASFEIVGETRANGKPREVYYLSDSD</sequence>
<feature type="compositionally biased region" description="Basic residues" evidence="3">
    <location>
        <begin position="882"/>
        <end position="892"/>
    </location>
</feature>
<dbReference type="PANTHER" id="PTHR11081:SF75">
    <property type="entry name" value="ENDONUCLEASE, PUTATIVE (AFU_ORTHOLOGUE AFUA_3G13260)-RELATED"/>
    <property type="match status" value="1"/>
</dbReference>
<dbReference type="AlphaFoldDB" id="A0A177V2G9"/>
<dbReference type="CDD" id="cd09870">
    <property type="entry name" value="PIN_YEN1"/>
    <property type="match status" value="1"/>
</dbReference>
<dbReference type="InterPro" id="IPR006086">
    <property type="entry name" value="XPG-I_dom"/>
</dbReference>
<evidence type="ECO:0000256" key="2">
    <source>
        <dbReference type="ARBA" id="ARBA00022801"/>
    </source>
</evidence>
<evidence type="ECO:0000313" key="7">
    <source>
        <dbReference type="Proteomes" id="UP000077671"/>
    </source>
</evidence>
<keyword evidence="1" id="KW-0540">Nuclease</keyword>
<feature type="compositionally biased region" description="Polar residues" evidence="3">
    <location>
        <begin position="1230"/>
        <end position="1242"/>
    </location>
</feature>
<accession>A0A177V2G9</accession>
<dbReference type="Proteomes" id="UP000836402">
    <property type="component" value="Unassembled WGS sequence"/>
</dbReference>
<name>A0A177V2G9_9BASI</name>
<dbReference type="InterPro" id="IPR006085">
    <property type="entry name" value="XPG_DNA_repair_N"/>
</dbReference>
<feature type="compositionally biased region" description="Basic residues" evidence="3">
    <location>
        <begin position="1151"/>
        <end position="1160"/>
    </location>
</feature>
<feature type="compositionally biased region" description="Basic and acidic residues" evidence="3">
    <location>
        <begin position="306"/>
        <end position="321"/>
    </location>
</feature>
<feature type="region of interest" description="Disordered" evidence="3">
    <location>
        <begin position="513"/>
        <end position="544"/>
    </location>
</feature>
<evidence type="ECO:0000256" key="1">
    <source>
        <dbReference type="ARBA" id="ARBA00022722"/>
    </source>
</evidence>
<feature type="compositionally biased region" description="Polar residues" evidence="3">
    <location>
        <begin position="676"/>
        <end position="690"/>
    </location>
</feature>
<dbReference type="InterPro" id="IPR006084">
    <property type="entry name" value="XPG/Rad2"/>
</dbReference>
<protein>
    <recommendedName>
        <fullName evidence="4">XPG-I domain-containing protein</fullName>
    </recommendedName>
</protein>
<feature type="region of interest" description="Disordered" evidence="3">
    <location>
        <begin position="1067"/>
        <end position="1265"/>
    </location>
</feature>
<dbReference type="SMART" id="SM00484">
    <property type="entry name" value="XPGI"/>
    <property type="match status" value="1"/>
</dbReference>
<feature type="region of interest" description="Disordered" evidence="3">
    <location>
        <begin position="210"/>
        <end position="321"/>
    </location>
</feature>
<feature type="compositionally biased region" description="Acidic residues" evidence="3">
    <location>
        <begin position="1197"/>
        <end position="1207"/>
    </location>
</feature>
<dbReference type="EMBL" id="CAJHJG010002971">
    <property type="protein sequence ID" value="CAD6925119.1"/>
    <property type="molecule type" value="Genomic_DNA"/>
</dbReference>
<feature type="compositionally biased region" description="Polar residues" evidence="3">
    <location>
        <begin position="958"/>
        <end position="972"/>
    </location>
</feature>
<reference evidence="5" key="3">
    <citation type="submission" date="2020-10" db="EMBL/GenBank/DDBJ databases">
        <authorList>
            <person name="Sedaghatjoo S."/>
        </authorList>
    </citation>
    <scope>NUCLEOTIDE SEQUENCE</scope>
    <source>
        <strain evidence="5">AZH3</strain>
    </source>
</reference>
<feature type="compositionally biased region" description="Low complexity" evidence="3">
    <location>
        <begin position="237"/>
        <end position="250"/>
    </location>
</feature>
<organism evidence="6 7">
    <name type="scientific">Tilletia caries</name>
    <name type="common">wheat bunt fungus</name>
    <dbReference type="NCBI Taxonomy" id="13290"/>
    <lineage>
        <taxon>Eukaryota</taxon>
        <taxon>Fungi</taxon>
        <taxon>Dikarya</taxon>
        <taxon>Basidiomycota</taxon>
        <taxon>Ustilaginomycotina</taxon>
        <taxon>Exobasidiomycetes</taxon>
        <taxon>Tilletiales</taxon>
        <taxon>Tilletiaceae</taxon>
        <taxon>Tilletia</taxon>
    </lineage>
</organism>
<feature type="compositionally biased region" description="Polar residues" evidence="3">
    <location>
        <begin position="1161"/>
        <end position="1189"/>
    </location>
</feature>
<dbReference type="PRINTS" id="PR00853">
    <property type="entry name" value="XPGRADSUPER"/>
</dbReference>
<feature type="region of interest" description="Disordered" evidence="3">
    <location>
        <begin position="625"/>
        <end position="650"/>
    </location>
</feature>
<feature type="compositionally biased region" description="Basic residues" evidence="3">
    <location>
        <begin position="258"/>
        <end position="267"/>
    </location>
</feature>
<feature type="region of interest" description="Disordered" evidence="3">
    <location>
        <begin position="1036"/>
        <end position="1055"/>
    </location>
</feature>
<dbReference type="Pfam" id="PF00867">
    <property type="entry name" value="XPG_I"/>
    <property type="match status" value="1"/>
</dbReference>
<feature type="compositionally biased region" description="Polar residues" evidence="3">
    <location>
        <begin position="1093"/>
        <end position="1138"/>
    </location>
</feature>
<dbReference type="SUPFAM" id="SSF88723">
    <property type="entry name" value="PIN domain-like"/>
    <property type="match status" value="1"/>
</dbReference>
<dbReference type="Gene3D" id="3.40.50.1010">
    <property type="entry name" value="5'-nuclease"/>
    <property type="match status" value="2"/>
</dbReference>
<keyword evidence="8" id="KW-1185">Reference proteome</keyword>